<dbReference type="AlphaFoldDB" id="A0A1T0A7J7"/>
<evidence type="ECO:0000313" key="2">
    <source>
        <dbReference type="EMBL" id="STZ10415.1"/>
    </source>
</evidence>
<dbReference type="STRING" id="34060.B0181_02670"/>
<name>A0A1T0A7J7_9GAMM</name>
<reference evidence="2 4" key="2">
    <citation type="submission" date="2018-06" db="EMBL/GenBank/DDBJ databases">
        <authorList>
            <consortium name="Pathogen Informatics"/>
            <person name="Doyle S."/>
        </authorList>
    </citation>
    <scope>NUCLEOTIDE SEQUENCE [LARGE SCALE GENOMIC DNA]</scope>
    <source>
        <strain evidence="2 4">NCTC10293</strain>
    </source>
</reference>
<evidence type="ECO:0000313" key="1">
    <source>
        <dbReference type="EMBL" id="OOR91667.1"/>
    </source>
</evidence>
<sequence>MFKSHAVFKSQVLLDDSSWAKDALLLVVREQSDTIHVYRAVSDMPSRVEDYFSDLGAIDSYGDRDTNYGYGSGVHLKEYSVTADNEYVVGTVDPEISKYPLVFRLFSQGNKTKQRLLDVIHGVNEDANKVVELQEIVDPEWNTRTLGAKVIEFAEAYCESWVAKDKELWSWWQSLTPCMQYHVLCSYGGSRDVEYDKETQTFTDYAYIQDPDSDKMRKILRRLWLRKEITLEDLEVSFEGVEKLNELGLFKLVFAEETEMNGSWTSLSDHIAWLEKLTNMQYLSFEYVGITDDDALTNLKRLAALPSLKEIEFRRCYNFEYTATAPELRKLLPNCEISGG</sequence>
<dbReference type="Proteomes" id="UP000255279">
    <property type="component" value="Unassembled WGS sequence"/>
</dbReference>
<dbReference type="EMBL" id="UGQE01000001">
    <property type="protein sequence ID" value="STZ10415.1"/>
    <property type="molecule type" value="Genomic_DNA"/>
</dbReference>
<dbReference type="SUPFAM" id="SSF52047">
    <property type="entry name" value="RNI-like"/>
    <property type="match status" value="1"/>
</dbReference>
<protein>
    <submittedName>
        <fullName evidence="1">Uncharacterized protein</fullName>
    </submittedName>
</protein>
<proteinExistence type="predicted"/>
<dbReference type="EMBL" id="MUXU01000020">
    <property type="protein sequence ID" value="OOR91667.1"/>
    <property type="molecule type" value="Genomic_DNA"/>
</dbReference>
<accession>A0A1T0A7J7</accession>
<dbReference type="OrthoDB" id="1012460at2"/>
<evidence type="ECO:0000313" key="3">
    <source>
        <dbReference type="Proteomes" id="UP000190435"/>
    </source>
</evidence>
<dbReference type="Proteomes" id="UP000190435">
    <property type="component" value="Unassembled WGS sequence"/>
</dbReference>
<dbReference type="Gene3D" id="3.80.10.10">
    <property type="entry name" value="Ribonuclease Inhibitor"/>
    <property type="match status" value="1"/>
</dbReference>
<keyword evidence="3" id="KW-1185">Reference proteome</keyword>
<evidence type="ECO:0000313" key="4">
    <source>
        <dbReference type="Proteomes" id="UP000255279"/>
    </source>
</evidence>
<dbReference type="InterPro" id="IPR032675">
    <property type="entry name" value="LRR_dom_sf"/>
</dbReference>
<organism evidence="1 3">
    <name type="scientific">Moraxella caviae</name>
    <dbReference type="NCBI Taxonomy" id="34060"/>
    <lineage>
        <taxon>Bacteria</taxon>
        <taxon>Pseudomonadati</taxon>
        <taxon>Pseudomonadota</taxon>
        <taxon>Gammaproteobacteria</taxon>
        <taxon>Moraxellales</taxon>
        <taxon>Moraxellaceae</taxon>
        <taxon>Moraxella</taxon>
    </lineage>
</organism>
<gene>
    <name evidence="1" type="ORF">B0181_02670</name>
    <name evidence="2" type="ORF">NCTC10293_00750</name>
</gene>
<dbReference type="RefSeq" id="WP_078275942.1">
    <property type="nucleotide sequence ID" value="NZ_MUXU01000020.1"/>
</dbReference>
<reference evidence="1 3" key="1">
    <citation type="submission" date="2017-02" db="EMBL/GenBank/DDBJ databases">
        <title>Draft genome sequence of Moraxella caviae CCUG 355 type strain.</title>
        <authorList>
            <person name="Engstrom-Jakobsson H."/>
            <person name="Salva-Serra F."/>
            <person name="Thorell K."/>
            <person name="Gonzales-Siles L."/>
            <person name="Karlsson R."/>
            <person name="Boulund F."/>
            <person name="Engstrand L."/>
            <person name="Moore E."/>
        </authorList>
    </citation>
    <scope>NUCLEOTIDE SEQUENCE [LARGE SCALE GENOMIC DNA]</scope>
    <source>
        <strain evidence="1 3">CCUG 355</strain>
    </source>
</reference>